<evidence type="ECO:0000313" key="3">
    <source>
        <dbReference type="EMBL" id="QLC49871.1"/>
    </source>
</evidence>
<dbReference type="AlphaFoldDB" id="A0A7D5E808"/>
<dbReference type="Pfam" id="PF24318">
    <property type="entry name" value="DUF7490"/>
    <property type="match status" value="1"/>
</dbReference>
<keyword evidence="4" id="KW-1185">Reference proteome</keyword>
<evidence type="ECO:0000259" key="2">
    <source>
        <dbReference type="Pfam" id="PF24318"/>
    </source>
</evidence>
<name>A0A7D5E808_9EURY</name>
<dbReference type="PROSITE" id="PS51257">
    <property type="entry name" value="PROKAR_LIPOPROTEIN"/>
    <property type="match status" value="1"/>
</dbReference>
<keyword evidence="1" id="KW-0812">Transmembrane</keyword>
<proteinExistence type="predicted"/>
<keyword evidence="1" id="KW-1133">Transmembrane helix</keyword>
<accession>A0A7D5E808</accession>
<evidence type="ECO:0000313" key="4">
    <source>
        <dbReference type="Proteomes" id="UP000509594"/>
    </source>
</evidence>
<dbReference type="RefSeq" id="WP_176964927.1">
    <property type="nucleotide sequence ID" value="NZ_CP058215.1"/>
</dbReference>
<dbReference type="GeneID" id="55821253"/>
<feature type="transmembrane region" description="Helical" evidence="1">
    <location>
        <begin position="283"/>
        <end position="302"/>
    </location>
</feature>
<dbReference type="EMBL" id="CP058215">
    <property type="protein sequence ID" value="QLC49871.1"/>
    <property type="molecule type" value="Genomic_DNA"/>
</dbReference>
<dbReference type="InterPro" id="IPR055913">
    <property type="entry name" value="DUF7490"/>
</dbReference>
<sequence length="308" mass="34052">MKPLTFLFFFSILLFSIGSGCINDDLQEESPEPLISSVDVMTLSSDEDFELKVTVYVQNPQDTDTESLSLKVKTRNPETNLIGAENVAEIGYLKARTHTYKSMTFTVPKGGKQMIEAELFENDILTDSYSTPVQLVAEKKDEEPSIMLTDLVIETKQVTNYGKDIIVDVSPGILNQGEELSKLTLVITAISDPYTRYTGSTIISNVEANRRTRGSLRMTVPADDEYQFEIAVQSEGDVLTSARSSDFIKLHDLKTDNPVTYLLIEEGAPVEEPVDETAEEEPAPGFTLIIAGLAAILAFGIFKRKKTS</sequence>
<dbReference type="OrthoDB" id="141677at2157"/>
<evidence type="ECO:0000256" key="1">
    <source>
        <dbReference type="SAM" id="Phobius"/>
    </source>
</evidence>
<feature type="domain" description="DUF7490" evidence="2">
    <location>
        <begin position="45"/>
        <end position="134"/>
    </location>
</feature>
<gene>
    <name evidence="3" type="ORF">HWN40_06220</name>
</gene>
<dbReference type="Proteomes" id="UP000509594">
    <property type="component" value="Chromosome"/>
</dbReference>
<keyword evidence="1" id="KW-0472">Membrane</keyword>
<reference evidence="3 4" key="1">
    <citation type="submission" date="2020-06" db="EMBL/GenBank/DDBJ databases">
        <title>Methanolobus halotolerans sp. nov., isolated from a saline lake Tus in Siberia.</title>
        <authorList>
            <person name="Shen Y."/>
            <person name="Chen S.-C."/>
            <person name="Lai M.-C."/>
            <person name="Huang H.-H."/>
            <person name="Chiu H.-H."/>
            <person name="Tang S.-L."/>
            <person name="Rogozin D.Y."/>
            <person name="Degermendzhy A.G."/>
        </authorList>
    </citation>
    <scope>NUCLEOTIDE SEQUENCE [LARGE SCALE GENOMIC DNA]</scope>
    <source>
        <strain evidence="3 4">DSM 21339</strain>
    </source>
</reference>
<dbReference type="KEGG" id="mzi:HWN40_06220"/>
<organism evidence="3 4">
    <name type="scientific">Methanolobus zinderi</name>
    <dbReference type="NCBI Taxonomy" id="536044"/>
    <lineage>
        <taxon>Archaea</taxon>
        <taxon>Methanobacteriati</taxon>
        <taxon>Methanobacteriota</taxon>
        <taxon>Stenosarchaea group</taxon>
        <taxon>Methanomicrobia</taxon>
        <taxon>Methanosarcinales</taxon>
        <taxon>Methanosarcinaceae</taxon>
        <taxon>Methanolobus</taxon>
    </lineage>
</organism>
<protein>
    <recommendedName>
        <fullName evidence="2">DUF7490 domain-containing protein</fullName>
    </recommendedName>
</protein>